<dbReference type="PANTHER" id="PTHR22803">
    <property type="entry name" value="MANNOSE, PHOSPHOLIPASE, LECTIN RECEPTOR RELATED"/>
    <property type="match status" value="1"/>
</dbReference>
<dbReference type="OrthoDB" id="7357196at2759"/>
<proteinExistence type="predicted"/>
<reference evidence="2" key="1">
    <citation type="submission" date="2020-07" db="EMBL/GenBank/DDBJ databases">
        <title>Clarias magur genome sequencing, assembly and annotation.</title>
        <authorList>
            <person name="Kushwaha B."/>
            <person name="Kumar R."/>
            <person name="Das P."/>
            <person name="Joshi C.G."/>
            <person name="Kumar D."/>
            <person name="Nagpure N.S."/>
            <person name="Pandey M."/>
            <person name="Agarwal S."/>
            <person name="Srivastava S."/>
            <person name="Singh M."/>
            <person name="Sahoo L."/>
            <person name="Jayasankar P."/>
            <person name="Meher P.K."/>
            <person name="Koringa P.G."/>
            <person name="Iquebal M.A."/>
            <person name="Das S.P."/>
            <person name="Bit A."/>
            <person name="Patnaik S."/>
            <person name="Patel N."/>
            <person name="Shah T.M."/>
            <person name="Hinsu A."/>
            <person name="Jena J.K."/>
        </authorList>
    </citation>
    <scope>NUCLEOTIDE SEQUENCE</scope>
    <source>
        <strain evidence="2">CIFAMagur01</strain>
        <tissue evidence="2">Testis</tissue>
    </source>
</reference>
<dbReference type="Gene3D" id="3.10.100.10">
    <property type="entry name" value="Mannose-Binding Protein A, subunit A"/>
    <property type="match status" value="1"/>
</dbReference>
<accession>A0A8J4UMN7</accession>
<feature type="non-terminal residue" evidence="2">
    <location>
        <position position="151"/>
    </location>
</feature>
<comment type="caution">
    <text evidence="2">The sequence shown here is derived from an EMBL/GenBank/DDBJ whole genome shotgun (WGS) entry which is preliminary data.</text>
</comment>
<dbReference type="InterPro" id="IPR016187">
    <property type="entry name" value="CTDL_fold"/>
</dbReference>
<dbReference type="InterPro" id="IPR050111">
    <property type="entry name" value="C-type_lectin/snaclec_domain"/>
</dbReference>
<evidence type="ECO:0000313" key="2">
    <source>
        <dbReference type="EMBL" id="KAF5901587.1"/>
    </source>
</evidence>
<dbReference type="Proteomes" id="UP000727407">
    <property type="component" value="Unassembled WGS sequence"/>
</dbReference>
<organism evidence="2 3">
    <name type="scientific">Clarias magur</name>
    <name type="common">Asian catfish</name>
    <name type="synonym">Macropteronotus magur</name>
    <dbReference type="NCBI Taxonomy" id="1594786"/>
    <lineage>
        <taxon>Eukaryota</taxon>
        <taxon>Metazoa</taxon>
        <taxon>Chordata</taxon>
        <taxon>Craniata</taxon>
        <taxon>Vertebrata</taxon>
        <taxon>Euteleostomi</taxon>
        <taxon>Actinopterygii</taxon>
        <taxon>Neopterygii</taxon>
        <taxon>Teleostei</taxon>
        <taxon>Ostariophysi</taxon>
        <taxon>Siluriformes</taxon>
        <taxon>Clariidae</taxon>
        <taxon>Clarias</taxon>
    </lineage>
</organism>
<feature type="domain" description="C-type lectin" evidence="1">
    <location>
        <begin position="58"/>
        <end position="151"/>
    </location>
</feature>
<dbReference type="AlphaFoldDB" id="A0A8J4UMN7"/>
<dbReference type="SUPFAM" id="SSF56436">
    <property type="entry name" value="C-type lectin-like"/>
    <property type="match status" value="1"/>
</dbReference>
<dbReference type="Pfam" id="PF00059">
    <property type="entry name" value="Lectin_C"/>
    <property type="match status" value="1"/>
</dbReference>
<keyword evidence="3" id="KW-1185">Reference proteome</keyword>
<evidence type="ECO:0000313" key="3">
    <source>
        <dbReference type="Proteomes" id="UP000727407"/>
    </source>
</evidence>
<dbReference type="InterPro" id="IPR001304">
    <property type="entry name" value="C-type_lectin-like"/>
</dbReference>
<protein>
    <submittedName>
        <fullName evidence="2">Ladderlectin-like</fullName>
    </submittedName>
</protein>
<name>A0A8J4UMN7_CLAMG</name>
<dbReference type="InterPro" id="IPR016186">
    <property type="entry name" value="C-type_lectin-like/link_sf"/>
</dbReference>
<dbReference type="CDD" id="cd00037">
    <property type="entry name" value="CLECT"/>
    <property type="match status" value="1"/>
</dbReference>
<evidence type="ECO:0000259" key="1">
    <source>
        <dbReference type="PROSITE" id="PS50041"/>
    </source>
</evidence>
<feature type="non-terminal residue" evidence="2">
    <location>
        <position position="1"/>
    </location>
</feature>
<dbReference type="SMART" id="SM00034">
    <property type="entry name" value="CLECT"/>
    <property type="match status" value="1"/>
</dbReference>
<gene>
    <name evidence="2" type="ORF">DAT39_008716</name>
</gene>
<dbReference type="EMBL" id="QNUK01000109">
    <property type="protein sequence ID" value="KAF5901587.1"/>
    <property type="molecule type" value="Genomic_DNA"/>
</dbReference>
<sequence>AAVPVETKPEQEQRLPGEATELAVEEGIEAAEDKVEALKLDADDEDKYNYCPSGWVKYGSRCFRLVRTTLSWLNAEAQCVAQNAKLVSVHNLGEYNFLQSLLDMAGVTQAWIGAYHFQGVWLWADTSRWSYSNWQSLSSVSSYPCAYMRNN</sequence>
<dbReference type="PROSITE" id="PS50041">
    <property type="entry name" value="C_TYPE_LECTIN_2"/>
    <property type="match status" value="1"/>
</dbReference>